<sequence>MTLEADIESAFVAYADRKGCLALKLRIDGANGFPDRTVITPRGIFFAEFKKPGGKLRPAQKRIAEELRRLGFQVITPTEIGQAEKALDEFLQ</sequence>
<evidence type="ECO:0000256" key="1">
    <source>
        <dbReference type="ARBA" id="ARBA00001946"/>
    </source>
</evidence>
<dbReference type="InterPro" id="IPR014883">
    <property type="entry name" value="VRR_NUC"/>
</dbReference>
<evidence type="ECO:0000313" key="5">
    <source>
        <dbReference type="EMBL" id="QEF98174.1"/>
    </source>
</evidence>
<name>A0A5B9MF04_9BACT</name>
<dbReference type="InterPro" id="IPR011856">
    <property type="entry name" value="tRNA_endonuc-like_dom_sf"/>
</dbReference>
<evidence type="ECO:0000256" key="2">
    <source>
        <dbReference type="ARBA" id="ARBA00022722"/>
    </source>
</evidence>
<dbReference type="RefSeq" id="WP_147867735.1">
    <property type="nucleotide sequence ID" value="NZ_CP036264.1"/>
</dbReference>
<evidence type="ECO:0000259" key="4">
    <source>
        <dbReference type="SMART" id="SM00990"/>
    </source>
</evidence>
<gene>
    <name evidence="5" type="ORF">Mal15_22220</name>
</gene>
<organism evidence="5 6">
    <name type="scientific">Stieleria maiorica</name>
    <dbReference type="NCBI Taxonomy" id="2795974"/>
    <lineage>
        <taxon>Bacteria</taxon>
        <taxon>Pseudomonadati</taxon>
        <taxon>Planctomycetota</taxon>
        <taxon>Planctomycetia</taxon>
        <taxon>Pirellulales</taxon>
        <taxon>Pirellulaceae</taxon>
        <taxon>Stieleria</taxon>
    </lineage>
</organism>
<dbReference type="Gene3D" id="3.40.1350.10">
    <property type="match status" value="1"/>
</dbReference>
<dbReference type="AlphaFoldDB" id="A0A5B9MF04"/>
<keyword evidence="6" id="KW-1185">Reference proteome</keyword>
<reference evidence="5 6" key="1">
    <citation type="submission" date="2019-02" db="EMBL/GenBank/DDBJ databases">
        <title>Planctomycetal bacteria perform biofilm scaping via a novel small molecule.</title>
        <authorList>
            <person name="Jeske O."/>
            <person name="Boedeker C."/>
            <person name="Wiegand S."/>
            <person name="Breitling P."/>
            <person name="Kallscheuer N."/>
            <person name="Jogler M."/>
            <person name="Rohde M."/>
            <person name="Petersen J."/>
            <person name="Medema M.H."/>
            <person name="Surup F."/>
            <person name="Jogler C."/>
        </authorList>
    </citation>
    <scope>NUCLEOTIDE SEQUENCE [LARGE SCALE GENOMIC DNA]</scope>
    <source>
        <strain evidence="5 6">Mal15</strain>
    </source>
</reference>
<dbReference type="GO" id="GO:0016788">
    <property type="term" value="F:hydrolase activity, acting on ester bonds"/>
    <property type="evidence" value="ECO:0007669"/>
    <property type="project" value="InterPro"/>
</dbReference>
<dbReference type="EMBL" id="CP036264">
    <property type="protein sequence ID" value="QEF98174.1"/>
    <property type="molecule type" value="Genomic_DNA"/>
</dbReference>
<comment type="cofactor">
    <cofactor evidence="1">
        <name>Mg(2+)</name>
        <dbReference type="ChEBI" id="CHEBI:18420"/>
    </cofactor>
</comment>
<evidence type="ECO:0000256" key="3">
    <source>
        <dbReference type="ARBA" id="ARBA00022801"/>
    </source>
</evidence>
<keyword evidence="3" id="KW-0378">Hydrolase</keyword>
<dbReference type="KEGG" id="smam:Mal15_22220"/>
<feature type="domain" description="VRR-NUC" evidence="4">
    <location>
        <begin position="2"/>
        <end position="79"/>
    </location>
</feature>
<evidence type="ECO:0000313" key="6">
    <source>
        <dbReference type="Proteomes" id="UP000321353"/>
    </source>
</evidence>
<dbReference type="Proteomes" id="UP000321353">
    <property type="component" value="Chromosome"/>
</dbReference>
<protein>
    <submittedName>
        <fullName evidence="5">VRR-NUC domain protein</fullName>
    </submittedName>
</protein>
<dbReference type="GO" id="GO:0004518">
    <property type="term" value="F:nuclease activity"/>
    <property type="evidence" value="ECO:0007669"/>
    <property type="project" value="UniProtKB-KW"/>
</dbReference>
<keyword evidence="2" id="KW-0540">Nuclease</keyword>
<proteinExistence type="predicted"/>
<dbReference type="SMART" id="SM00990">
    <property type="entry name" value="VRR_NUC"/>
    <property type="match status" value="1"/>
</dbReference>
<dbReference type="GO" id="GO:0003676">
    <property type="term" value="F:nucleic acid binding"/>
    <property type="evidence" value="ECO:0007669"/>
    <property type="project" value="InterPro"/>
</dbReference>
<accession>A0A5B9MF04</accession>